<keyword evidence="2" id="KW-1185">Reference proteome</keyword>
<proteinExistence type="predicted"/>
<accession>A0A5D3YG03</accession>
<name>A0A5D3YG03_9BACT</name>
<comment type="caution">
    <text evidence="1">The sequence shown here is derived from an EMBL/GenBank/DDBJ whole genome shotgun (WGS) entry which is preliminary data.</text>
</comment>
<protein>
    <submittedName>
        <fullName evidence="1">Uncharacterized protein</fullName>
    </submittedName>
</protein>
<dbReference type="AlphaFoldDB" id="A0A5D3YG03"/>
<evidence type="ECO:0000313" key="2">
    <source>
        <dbReference type="Proteomes" id="UP000324595"/>
    </source>
</evidence>
<sequence length="109" mass="12999">MYKFPEFTPEEVQERINKMWDMSGPVPLPKFDLQCGFCGHEEVLIKHLRYHMRNKNRSSNPHRCDVGMKCTLCSAVWQHGLVVPEEKHPGRDRIYGWRWIKEQMQEADV</sequence>
<dbReference type="EMBL" id="VNHY01000004">
    <property type="protein sequence ID" value="TYP92071.1"/>
    <property type="molecule type" value="Genomic_DNA"/>
</dbReference>
<organism evidence="1 2">
    <name type="scientific">Fodinibius salinus</name>
    <dbReference type="NCBI Taxonomy" id="860790"/>
    <lineage>
        <taxon>Bacteria</taxon>
        <taxon>Pseudomonadati</taxon>
        <taxon>Balneolota</taxon>
        <taxon>Balneolia</taxon>
        <taxon>Balneolales</taxon>
        <taxon>Balneolaceae</taxon>
        <taxon>Fodinibius</taxon>
    </lineage>
</organism>
<reference evidence="1 2" key="1">
    <citation type="submission" date="2019-07" db="EMBL/GenBank/DDBJ databases">
        <title>Genomic Encyclopedia of Archaeal and Bacterial Type Strains, Phase II (KMG-II): from individual species to whole genera.</title>
        <authorList>
            <person name="Goeker M."/>
        </authorList>
    </citation>
    <scope>NUCLEOTIDE SEQUENCE [LARGE SCALE GENOMIC DNA]</scope>
    <source>
        <strain evidence="1 2">DSM 21935</strain>
    </source>
</reference>
<dbReference type="RefSeq" id="WP_148899632.1">
    <property type="nucleotide sequence ID" value="NZ_VNHY01000004.1"/>
</dbReference>
<gene>
    <name evidence="1" type="ORF">LX73_2317</name>
</gene>
<evidence type="ECO:0000313" key="1">
    <source>
        <dbReference type="EMBL" id="TYP92071.1"/>
    </source>
</evidence>
<dbReference type="Proteomes" id="UP000324595">
    <property type="component" value="Unassembled WGS sequence"/>
</dbReference>